<dbReference type="PANTHER" id="PTHR30136:SF7">
    <property type="entry name" value="HTH-TYPE TRANSCRIPTIONAL REGULATOR KDGR-RELATED"/>
    <property type="match status" value="1"/>
</dbReference>
<evidence type="ECO:0000259" key="5">
    <source>
        <dbReference type="PROSITE" id="PS51077"/>
    </source>
</evidence>
<organism evidence="7 8">
    <name type="scientific">Sphingomonas psychrotolerans</name>
    <dbReference type="NCBI Taxonomy" id="1327635"/>
    <lineage>
        <taxon>Bacteria</taxon>
        <taxon>Pseudomonadati</taxon>
        <taxon>Pseudomonadota</taxon>
        <taxon>Alphaproteobacteria</taxon>
        <taxon>Sphingomonadales</taxon>
        <taxon>Sphingomonadaceae</taxon>
        <taxon>Sphingomonas</taxon>
    </lineage>
</organism>
<evidence type="ECO:0000256" key="1">
    <source>
        <dbReference type="ARBA" id="ARBA00023015"/>
    </source>
</evidence>
<dbReference type="InterPro" id="IPR036390">
    <property type="entry name" value="WH_DNA-bd_sf"/>
</dbReference>
<dbReference type="EMBL" id="CP024923">
    <property type="protein sequence ID" value="ATY32692.1"/>
    <property type="molecule type" value="Genomic_DNA"/>
</dbReference>
<proteinExistence type="predicted"/>
<sequence>MAAALQHSHERAPGPRLRAVRAGHGDRRARARLDLAPAAPSVCAIARRALRPALSETFWMKPDTAPAAEEKRLKYSVPALEKGLDILEYLSDQAVPMTQAQLARALSRQPGELFRMLACLEGRGYLHRDPAAGGYSLTLRLFELSRTHSPHEALLRAARPLMRTLADEIRESCHLSVLHRGELVVLAQEESPEPFRLSIEVGSRHAPMRTTSGRVLLAALDDEQRADVLGRQREWKPMPAADKRAFEARLDAIRATGFDQSVGERFAGSADIGVLVGRPGASITAALTVARLVDAGSNDGLDRVRGPLVQCAGAISHDAGLGAVEIG</sequence>
<evidence type="ECO:0000313" key="7">
    <source>
        <dbReference type="EMBL" id="ATY32692.1"/>
    </source>
</evidence>
<dbReference type="KEGG" id="sphc:CVN68_12495"/>
<evidence type="ECO:0000256" key="3">
    <source>
        <dbReference type="ARBA" id="ARBA00023163"/>
    </source>
</evidence>
<protein>
    <recommendedName>
        <fullName evidence="9">IclR family transcriptional regulator</fullName>
    </recommendedName>
</protein>
<dbReference type="SUPFAM" id="SSF46785">
    <property type="entry name" value="Winged helix' DNA-binding domain"/>
    <property type="match status" value="1"/>
</dbReference>
<evidence type="ECO:0008006" key="9">
    <source>
        <dbReference type="Google" id="ProtNLM"/>
    </source>
</evidence>
<dbReference type="GO" id="GO:0003700">
    <property type="term" value="F:DNA-binding transcription factor activity"/>
    <property type="evidence" value="ECO:0007669"/>
    <property type="project" value="TreeGrafter"/>
</dbReference>
<dbReference type="InterPro" id="IPR050707">
    <property type="entry name" value="HTH_MetabolicPath_Reg"/>
</dbReference>
<keyword evidence="3" id="KW-0804">Transcription</keyword>
<feature type="domain" description="IclR-ED" evidence="6">
    <location>
        <begin position="140"/>
        <end position="321"/>
    </location>
</feature>
<keyword evidence="8" id="KW-1185">Reference proteome</keyword>
<evidence type="ECO:0000256" key="2">
    <source>
        <dbReference type="ARBA" id="ARBA00023125"/>
    </source>
</evidence>
<accession>A0A2K8MFM4</accession>
<dbReference type="Pfam" id="PF09339">
    <property type="entry name" value="HTH_IclR"/>
    <property type="match status" value="1"/>
</dbReference>
<dbReference type="InterPro" id="IPR014757">
    <property type="entry name" value="Tscrpt_reg_IclR_C"/>
</dbReference>
<gene>
    <name evidence="7" type="ORF">CVN68_12495</name>
</gene>
<keyword evidence="2" id="KW-0238">DNA-binding</keyword>
<dbReference type="PROSITE" id="PS51078">
    <property type="entry name" value="ICLR_ED"/>
    <property type="match status" value="1"/>
</dbReference>
<dbReference type="Pfam" id="PF01614">
    <property type="entry name" value="IclR_C"/>
    <property type="match status" value="1"/>
</dbReference>
<evidence type="ECO:0000313" key="8">
    <source>
        <dbReference type="Proteomes" id="UP000229081"/>
    </source>
</evidence>
<dbReference type="SUPFAM" id="SSF55781">
    <property type="entry name" value="GAF domain-like"/>
    <property type="match status" value="1"/>
</dbReference>
<feature type="domain" description="HTH iclR-type" evidence="5">
    <location>
        <begin position="77"/>
        <end position="139"/>
    </location>
</feature>
<dbReference type="Gene3D" id="3.30.450.40">
    <property type="match status" value="1"/>
</dbReference>
<evidence type="ECO:0000259" key="6">
    <source>
        <dbReference type="PROSITE" id="PS51078"/>
    </source>
</evidence>
<dbReference type="InterPro" id="IPR036388">
    <property type="entry name" value="WH-like_DNA-bd_sf"/>
</dbReference>
<reference evidence="7 8" key="1">
    <citation type="submission" date="2017-11" db="EMBL/GenBank/DDBJ databases">
        <title>Complete genome sequence of Sphingomonas sp. Strain Cra20, a psychrotolerant potential plant growth promoting rhizobacteria.</title>
        <authorList>
            <person name="Luo Y."/>
        </authorList>
    </citation>
    <scope>NUCLEOTIDE SEQUENCE [LARGE SCALE GENOMIC DNA]</scope>
    <source>
        <strain evidence="7 8">Cra20</strain>
    </source>
</reference>
<dbReference type="InterPro" id="IPR005471">
    <property type="entry name" value="Tscrpt_reg_IclR_N"/>
</dbReference>
<dbReference type="AlphaFoldDB" id="A0A2K8MFM4"/>
<dbReference type="Gene3D" id="1.10.10.10">
    <property type="entry name" value="Winged helix-like DNA-binding domain superfamily/Winged helix DNA-binding domain"/>
    <property type="match status" value="1"/>
</dbReference>
<dbReference type="InterPro" id="IPR029016">
    <property type="entry name" value="GAF-like_dom_sf"/>
</dbReference>
<dbReference type="Proteomes" id="UP000229081">
    <property type="component" value="Chromosome"/>
</dbReference>
<keyword evidence="1" id="KW-0805">Transcription regulation</keyword>
<evidence type="ECO:0000256" key="4">
    <source>
        <dbReference type="SAM" id="MobiDB-lite"/>
    </source>
</evidence>
<name>A0A2K8MFM4_9SPHN</name>
<dbReference type="SMART" id="SM00346">
    <property type="entry name" value="HTH_ICLR"/>
    <property type="match status" value="1"/>
</dbReference>
<dbReference type="GO" id="GO:0003677">
    <property type="term" value="F:DNA binding"/>
    <property type="evidence" value="ECO:0007669"/>
    <property type="project" value="UniProtKB-KW"/>
</dbReference>
<dbReference type="GO" id="GO:0045892">
    <property type="term" value="P:negative regulation of DNA-templated transcription"/>
    <property type="evidence" value="ECO:0007669"/>
    <property type="project" value="TreeGrafter"/>
</dbReference>
<dbReference type="PANTHER" id="PTHR30136">
    <property type="entry name" value="HELIX-TURN-HELIX TRANSCRIPTIONAL REGULATOR, ICLR FAMILY"/>
    <property type="match status" value="1"/>
</dbReference>
<feature type="region of interest" description="Disordered" evidence="4">
    <location>
        <begin position="1"/>
        <end position="23"/>
    </location>
</feature>
<dbReference type="PROSITE" id="PS51077">
    <property type="entry name" value="HTH_ICLR"/>
    <property type="match status" value="1"/>
</dbReference>